<dbReference type="SUPFAM" id="SSF48295">
    <property type="entry name" value="TrpR-like"/>
    <property type="match status" value="1"/>
</dbReference>
<keyword evidence="2" id="KW-1185">Reference proteome</keyword>
<protein>
    <submittedName>
        <fullName evidence="1">DUF1153 domain-containing protein</fullName>
    </submittedName>
</protein>
<dbReference type="EMBL" id="JBHUEN010000013">
    <property type="protein sequence ID" value="MFD1881112.1"/>
    <property type="molecule type" value="Genomic_DNA"/>
</dbReference>
<gene>
    <name evidence="1" type="ORF">ACFSCT_05205</name>
</gene>
<name>A0ABW4R4K5_9RHOB</name>
<dbReference type="InterPro" id="IPR010921">
    <property type="entry name" value="Trp_repressor/repl_initiator"/>
</dbReference>
<dbReference type="Pfam" id="PF06627">
    <property type="entry name" value="DUF1153"/>
    <property type="match status" value="1"/>
</dbReference>
<reference evidence="2" key="1">
    <citation type="journal article" date="2019" name="Int. J. Syst. Evol. Microbiol.">
        <title>The Global Catalogue of Microorganisms (GCM) 10K type strain sequencing project: providing services to taxonomists for standard genome sequencing and annotation.</title>
        <authorList>
            <consortium name="The Broad Institute Genomics Platform"/>
            <consortium name="The Broad Institute Genome Sequencing Center for Infectious Disease"/>
            <person name="Wu L."/>
            <person name="Ma J."/>
        </authorList>
    </citation>
    <scope>NUCLEOTIDE SEQUENCE [LARGE SCALE GENOMIC DNA]</scope>
    <source>
        <strain evidence="2">CCUG 56029</strain>
    </source>
</reference>
<dbReference type="Gene3D" id="1.10.10.10">
    <property type="entry name" value="Winged helix-like DNA-binding domain superfamily/Winged helix DNA-binding domain"/>
    <property type="match status" value="1"/>
</dbReference>
<dbReference type="RefSeq" id="WP_379140689.1">
    <property type="nucleotide sequence ID" value="NZ_JBHUEN010000013.1"/>
</dbReference>
<comment type="caution">
    <text evidence="1">The sequence shown here is derived from an EMBL/GenBank/DDBJ whole genome shotgun (WGS) entry which is preliminary data.</text>
</comment>
<evidence type="ECO:0000313" key="2">
    <source>
        <dbReference type="Proteomes" id="UP001597213"/>
    </source>
</evidence>
<accession>A0ABW4R4K5</accession>
<evidence type="ECO:0000313" key="1">
    <source>
        <dbReference type="EMBL" id="MFD1881112.1"/>
    </source>
</evidence>
<dbReference type="InterPro" id="IPR009534">
    <property type="entry name" value="DUF1153"/>
</dbReference>
<organism evidence="1 2">
    <name type="scientific">Paracoccus pacificus</name>
    <dbReference type="NCBI Taxonomy" id="1463598"/>
    <lineage>
        <taxon>Bacteria</taxon>
        <taxon>Pseudomonadati</taxon>
        <taxon>Pseudomonadota</taxon>
        <taxon>Alphaproteobacteria</taxon>
        <taxon>Rhodobacterales</taxon>
        <taxon>Paracoccaceae</taxon>
        <taxon>Paracoccus</taxon>
    </lineage>
</organism>
<proteinExistence type="predicted"/>
<sequence>MYIRKTDRPRIITLPDGTILSVADLPPVGLGRWVASRKAVVVRAVLHGLLTRSEAIERYDLSEEEFGNWMENISRHGTAGLKVAAIPQLRQSKDHNQGL</sequence>
<dbReference type="InterPro" id="IPR036388">
    <property type="entry name" value="WH-like_DNA-bd_sf"/>
</dbReference>
<dbReference type="Proteomes" id="UP001597213">
    <property type="component" value="Unassembled WGS sequence"/>
</dbReference>